<feature type="transmembrane region" description="Helical" evidence="10">
    <location>
        <begin position="156"/>
        <end position="178"/>
    </location>
</feature>
<feature type="compositionally biased region" description="Polar residues" evidence="9">
    <location>
        <begin position="262"/>
        <end position="274"/>
    </location>
</feature>
<dbReference type="InterPro" id="IPR000276">
    <property type="entry name" value="GPCR_Rhodpsn"/>
</dbReference>
<keyword evidence="6 8" id="KW-0675">Receptor</keyword>
<dbReference type="InterPro" id="IPR017452">
    <property type="entry name" value="GPCR_Rhodpsn_7TM"/>
</dbReference>
<keyword evidence="7 8" id="KW-0807">Transducer</keyword>
<dbReference type="GO" id="GO:0004930">
    <property type="term" value="F:G protein-coupled receptor activity"/>
    <property type="evidence" value="ECO:0000318"/>
    <property type="project" value="GO_Central"/>
</dbReference>
<evidence type="ECO:0000256" key="6">
    <source>
        <dbReference type="ARBA" id="ARBA00023170"/>
    </source>
</evidence>
<dbReference type="RefSeq" id="XP_035690036.1">
    <property type="nucleotide sequence ID" value="XM_035834143.1"/>
</dbReference>
<dbReference type="GO" id="GO:0007186">
    <property type="term" value="P:G protein-coupled receptor signaling pathway"/>
    <property type="evidence" value="ECO:0000318"/>
    <property type="project" value="GO_Central"/>
</dbReference>
<organism evidence="12 13">
    <name type="scientific">Branchiostoma floridae</name>
    <name type="common">Florida lancelet</name>
    <name type="synonym">Amphioxus</name>
    <dbReference type="NCBI Taxonomy" id="7739"/>
    <lineage>
        <taxon>Eukaryota</taxon>
        <taxon>Metazoa</taxon>
        <taxon>Chordata</taxon>
        <taxon>Cephalochordata</taxon>
        <taxon>Leptocardii</taxon>
        <taxon>Amphioxiformes</taxon>
        <taxon>Branchiostomatidae</taxon>
        <taxon>Branchiostoma</taxon>
    </lineage>
</organism>
<dbReference type="PRINTS" id="PR00237">
    <property type="entry name" value="GPCRRHODOPSN"/>
</dbReference>
<dbReference type="KEGG" id="bfo:118425334"/>
<dbReference type="PROSITE" id="PS00237">
    <property type="entry name" value="G_PROTEIN_RECEP_F1_1"/>
    <property type="match status" value="1"/>
</dbReference>
<evidence type="ECO:0000256" key="10">
    <source>
        <dbReference type="SAM" id="Phobius"/>
    </source>
</evidence>
<keyword evidence="4 8" id="KW-0297">G-protein coupled receptor</keyword>
<keyword evidence="12" id="KW-1185">Reference proteome</keyword>
<dbReference type="Pfam" id="PF00001">
    <property type="entry name" value="7tm_1"/>
    <property type="match status" value="1"/>
</dbReference>
<protein>
    <submittedName>
        <fullName evidence="13">Free fatty acid receptor 4-like</fullName>
    </submittedName>
</protein>
<feature type="transmembrane region" description="Helical" evidence="10">
    <location>
        <begin position="39"/>
        <end position="65"/>
    </location>
</feature>
<name>A0A9J7N362_BRAFL</name>
<evidence type="ECO:0000256" key="7">
    <source>
        <dbReference type="ARBA" id="ARBA00023224"/>
    </source>
</evidence>
<evidence type="ECO:0000256" key="1">
    <source>
        <dbReference type="ARBA" id="ARBA00004141"/>
    </source>
</evidence>
<dbReference type="PROSITE" id="PS50262">
    <property type="entry name" value="G_PROTEIN_RECEP_F1_2"/>
    <property type="match status" value="1"/>
</dbReference>
<dbReference type="SUPFAM" id="SSF81321">
    <property type="entry name" value="Family A G protein-coupled receptor-like"/>
    <property type="match status" value="1"/>
</dbReference>
<comment type="similarity">
    <text evidence="8">Belongs to the G-protein coupled receptor 1 family.</text>
</comment>
<feature type="transmembrane region" description="Helical" evidence="10">
    <location>
        <begin position="117"/>
        <end position="135"/>
    </location>
</feature>
<evidence type="ECO:0000256" key="5">
    <source>
        <dbReference type="ARBA" id="ARBA00023136"/>
    </source>
</evidence>
<evidence type="ECO:0000256" key="4">
    <source>
        <dbReference type="ARBA" id="ARBA00023040"/>
    </source>
</evidence>
<dbReference type="OrthoDB" id="9880339at2759"/>
<accession>A0A9J7N362</accession>
<keyword evidence="5 10" id="KW-0472">Membrane</keyword>
<evidence type="ECO:0000313" key="13">
    <source>
        <dbReference type="RefSeq" id="XP_035690036.1"/>
    </source>
</evidence>
<evidence type="ECO:0000256" key="2">
    <source>
        <dbReference type="ARBA" id="ARBA00022692"/>
    </source>
</evidence>
<dbReference type="Gene3D" id="1.20.1070.10">
    <property type="entry name" value="Rhodopsin 7-helix transmembrane proteins"/>
    <property type="match status" value="1"/>
</dbReference>
<gene>
    <name evidence="13" type="primary">LOC118425334</name>
</gene>
<dbReference type="Proteomes" id="UP000001554">
    <property type="component" value="Chromosome 11"/>
</dbReference>
<feature type="transmembrane region" description="Helical" evidence="10">
    <location>
        <begin position="77"/>
        <end position="97"/>
    </location>
</feature>
<evidence type="ECO:0000256" key="9">
    <source>
        <dbReference type="SAM" id="MobiDB-lite"/>
    </source>
</evidence>
<dbReference type="CDD" id="cd00637">
    <property type="entry name" value="7tm_classA_rhodopsin-like"/>
    <property type="match status" value="1"/>
</dbReference>
<feature type="transmembrane region" description="Helical" evidence="10">
    <location>
        <begin position="205"/>
        <end position="227"/>
    </location>
</feature>
<sequence>MANVTGVRDVSYFHDNDDIFGNRSFFTFLSEFHRAQPQLAYVEVTILVVITVAAYVTNIILVLVLTRDRHMHNWTNYLIVHLCCVDILLASTAPFIAAARVTQSWTMGAGVCHGLTYTMTLSATVTMWTMVLVSIERCHTIVKPFTRGCIYETRNFSGTLVTVWAGCGVYCLPMALYFKERTFTLDGDEVVICTLVWPAVGASNVFTVLALILTFCIPLVVISVNYYRVFRTFWASRARVKTRDVPLPSLSTDSRTRERDSTASVGNHQGTSPGQADGANIGNSNRNSRLKTTAFSGKDVRVVKILVMLVVTFLVMWLPVMIMILLIQVDGENFQGHVLKSHHFVSVLCFTLCNAILNPMFYGLLNQSNRNGVRKLFRS</sequence>
<evidence type="ECO:0000256" key="8">
    <source>
        <dbReference type="RuleBase" id="RU000688"/>
    </source>
</evidence>
<dbReference type="PANTHER" id="PTHR45695">
    <property type="entry name" value="LEUCOKININ RECEPTOR-RELATED"/>
    <property type="match status" value="1"/>
</dbReference>
<feature type="domain" description="G-protein coupled receptors family 1 profile" evidence="11">
    <location>
        <begin position="57"/>
        <end position="362"/>
    </location>
</feature>
<dbReference type="AlphaFoldDB" id="A0A9J7N362"/>
<dbReference type="GO" id="GO:0005886">
    <property type="term" value="C:plasma membrane"/>
    <property type="evidence" value="ECO:0000318"/>
    <property type="project" value="GO_Central"/>
</dbReference>
<reference evidence="13" key="2">
    <citation type="submission" date="2025-08" db="UniProtKB">
        <authorList>
            <consortium name="RefSeq"/>
        </authorList>
    </citation>
    <scope>IDENTIFICATION</scope>
    <source>
        <strain evidence="13">S238N-H82</strain>
        <tissue evidence="13">Testes</tissue>
    </source>
</reference>
<reference evidence="12" key="1">
    <citation type="journal article" date="2020" name="Nat. Ecol. Evol.">
        <title>Deeply conserved synteny resolves early events in vertebrate evolution.</title>
        <authorList>
            <person name="Simakov O."/>
            <person name="Marletaz F."/>
            <person name="Yue J.X."/>
            <person name="O'Connell B."/>
            <person name="Jenkins J."/>
            <person name="Brandt A."/>
            <person name="Calef R."/>
            <person name="Tung C.H."/>
            <person name="Huang T.K."/>
            <person name="Schmutz J."/>
            <person name="Satoh N."/>
            <person name="Yu J.K."/>
            <person name="Putnam N.H."/>
            <person name="Green R.E."/>
            <person name="Rokhsar D.S."/>
        </authorList>
    </citation>
    <scope>NUCLEOTIDE SEQUENCE [LARGE SCALE GENOMIC DNA]</scope>
    <source>
        <strain evidence="12">S238N-H82</strain>
    </source>
</reference>
<feature type="region of interest" description="Disordered" evidence="9">
    <location>
        <begin position="249"/>
        <end position="285"/>
    </location>
</feature>
<proteinExistence type="inferred from homology"/>
<dbReference type="OMA" id="LYNMALF"/>
<comment type="subcellular location">
    <subcellularLocation>
        <location evidence="1">Membrane</location>
        <topology evidence="1">Multi-pass membrane protein</topology>
    </subcellularLocation>
</comment>
<evidence type="ECO:0000256" key="3">
    <source>
        <dbReference type="ARBA" id="ARBA00022989"/>
    </source>
</evidence>
<keyword evidence="3 10" id="KW-1133">Transmembrane helix</keyword>
<feature type="transmembrane region" description="Helical" evidence="10">
    <location>
        <begin position="305"/>
        <end position="329"/>
    </location>
</feature>
<dbReference type="FunFam" id="1.20.1070.10:FF:000984">
    <property type="entry name" value="Uncharacterized protein"/>
    <property type="match status" value="1"/>
</dbReference>
<evidence type="ECO:0000313" key="12">
    <source>
        <dbReference type="Proteomes" id="UP000001554"/>
    </source>
</evidence>
<dbReference type="GeneID" id="118425334"/>
<dbReference type="PANTHER" id="PTHR45695:SF37">
    <property type="entry name" value="FREE FATTY ACID RECEPTOR 4-LIKE"/>
    <property type="match status" value="1"/>
</dbReference>
<keyword evidence="2 8" id="KW-0812">Transmembrane</keyword>
<feature type="transmembrane region" description="Helical" evidence="10">
    <location>
        <begin position="341"/>
        <end position="365"/>
    </location>
</feature>
<evidence type="ECO:0000259" key="11">
    <source>
        <dbReference type="PROSITE" id="PS50262"/>
    </source>
</evidence>